<dbReference type="SUPFAM" id="SSF48371">
    <property type="entry name" value="ARM repeat"/>
    <property type="match status" value="1"/>
</dbReference>
<dbReference type="Proteomes" id="UP001153069">
    <property type="component" value="Unassembled WGS sequence"/>
</dbReference>
<proteinExistence type="predicted"/>
<comment type="caution">
    <text evidence="2">The sequence shown here is derived from an EMBL/GenBank/DDBJ whole genome shotgun (WGS) entry which is preliminary data.</text>
</comment>
<name>A0A9N8EUP0_9STRA</name>
<evidence type="ECO:0000313" key="3">
    <source>
        <dbReference type="Proteomes" id="UP001153069"/>
    </source>
</evidence>
<feature type="region of interest" description="Disordered" evidence="1">
    <location>
        <begin position="25"/>
        <end position="44"/>
    </location>
</feature>
<gene>
    <name evidence="2" type="ORF">SEMRO_2004_G310440.1</name>
</gene>
<evidence type="ECO:0000313" key="2">
    <source>
        <dbReference type="EMBL" id="CAB9527477.1"/>
    </source>
</evidence>
<keyword evidence="3" id="KW-1185">Reference proteome</keyword>
<accession>A0A9N8EUP0</accession>
<protein>
    <submittedName>
        <fullName evidence="2">Uncharacterized protein</fullName>
    </submittedName>
</protein>
<dbReference type="EMBL" id="CAICTM010002002">
    <property type="protein sequence ID" value="CAB9527477.1"/>
    <property type="molecule type" value="Genomic_DNA"/>
</dbReference>
<feature type="compositionally biased region" description="Basic and acidic residues" evidence="1">
    <location>
        <begin position="33"/>
        <end position="44"/>
    </location>
</feature>
<dbReference type="AlphaFoldDB" id="A0A9N8EUP0"/>
<sequence>MDPIEACLAYDDEGPQERKRQRIALVAPASRQHVQEEKKDDESPGEHICFLHSILGAPPSSIQLFHHPTVPSRVVQQKRECAVTCFRYLLRNWLSQENETATGYWDSEQWKELHGFLTLHLNSLFLDGFVTDTPTTTDYDSGNTDKLEMVTLLCQCLQQIYVKSIHKAIYTTEELQVVLDVLVQNVAPALVTSYYGGPDKKNRNYEPQKDELVLVLLDIFRIFVLTQQQHHDQSLLSCEQTCQVLDEFLRCLGNHNNTPESVCQKCSQLQQQLNLLLCSATNSEMATLGGNEMDLKDGETPWQTMRRWRRLAQTNQEVATRMSQNTSVLDQLVDWALTKNKSKSTAALYDDIDVACEAAECLSILATNRSAGAKKSSADSVDWTLSSLLKVLVGNPRTNSGADHLPVKQAALVGLRHCQLASVPWQNQAFLACVVSSLMLIIKTPREWPEYYRSNSSSMTQSHDYKVDAAAMLLDIIEQNQTPIPAEDHAGGTIAVLPYQQAMGHVGELLLMYDESSLQQLAVQYLAREAKANGARLVLGYPTLLNDLGALCCDGLTAGDIKHTVVEILNALSRSHAASLTILARQVKVLDALVAIVSGQQHNNTNNMRTQELALAVLVRLSQDVSNRRIVATHVGVLSCLIRYARAHSNTMVAQPLDNHHHHNFNISSGVSLNHLKERIMELTVAI</sequence>
<dbReference type="InterPro" id="IPR016024">
    <property type="entry name" value="ARM-type_fold"/>
</dbReference>
<evidence type="ECO:0000256" key="1">
    <source>
        <dbReference type="SAM" id="MobiDB-lite"/>
    </source>
</evidence>
<reference evidence="2" key="1">
    <citation type="submission" date="2020-06" db="EMBL/GenBank/DDBJ databases">
        <authorList>
            <consortium name="Plant Systems Biology data submission"/>
        </authorList>
    </citation>
    <scope>NUCLEOTIDE SEQUENCE</scope>
    <source>
        <strain evidence="2">D6</strain>
    </source>
</reference>
<organism evidence="2 3">
    <name type="scientific">Seminavis robusta</name>
    <dbReference type="NCBI Taxonomy" id="568900"/>
    <lineage>
        <taxon>Eukaryota</taxon>
        <taxon>Sar</taxon>
        <taxon>Stramenopiles</taxon>
        <taxon>Ochrophyta</taxon>
        <taxon>Bacillariophyta</taxon>
        <taxon>Bacillariophyceae</taxon>
        <taxon>Bacillariophycidae</taxon>
        <taxon>Naviculales</taxon>
        <taxon>Naviculaceae</taxon>
        <taxon>Seminavis</taxon>
    </lineage>
</organism>